<name>A0ABM6FB57_9BURK</name>
<evidence type="ECO:0008006" key="10">
    <source>
        <dbReference type="Google" id="ProtNLM"/>
    </source>
</evidence>
<dbReference type="SUPFAM" id="SSF88659">
    <property type="entry name" value="Sigma3 and sigma4 domains of RNA polymerase sigma factors"/>
    <property type="match status" value="1"/>
</dbReference>
<evidence type="ECO:0000256" key="2">
    <source>
        <dbReference type="ARBA" id="ARBA00023015"/>
    </source>
</evidence>
<protein>
    <recommendedName>
        <fullName evidence="10">Sigma-70 family RNA polymerase sigma factor</fullName>
    </recommendedName>
</protein>
<dbReference type="InterPro" id="IPR007627">
    <property type="entry name" value="RNA_pol_sigma70_r2"/>
</dbReference>
<dbReference type="Pfam" id="PF04542">
    <property type="entry name" value="Sigma70_r2"/>
    <property type="match status" value="1"/>
</dbReference>
<dbReference type="InterPro" id="IPR013325">
    <property type="entry name" value="RNA_pol_sigma_r2"/>
</dbReference>
<feature type="domain" description="RNA polymerase sigma-70 region 2" evidence="6">
    <location>
        <begin position="46"/>
        <end position="108"/>
    </location>
</feature>
<evidence type="ECO:0000256" key="1">
    <source>
        <dbReference type="ARBA" id="ARBA00010641"/>
    </source>
</evidence>
<evidence type="ECO:0000259" key="6">
    <source>
        <dbReference type="Pfam" id="PF04542"/>
    </source>
</evidence>
<keyword evidence="4" id="KW-0804">Transcription</keyword>
<evidence type="ECO:0000256" key="4">
    <source>
        <dbReference type="ARBA" id="ARBA00023163"/>
    </source>
</evidence>
<dbReference type="Pfam" id="PF08281">
    <property type="entry name" value="Sigma70_r4_2"/>
    <property type="match status" value="1"/>
</dbReference>
<keyword evidence="3" id="KW-0731">Sigma factor</keyword>
<dbReference type="InterPro" id="IPR013249">
    <property type="entry name" value="RNA_pol_sigma70_r4_t2"/>
</dbReference>
<reference evidence="8 9" key="1">
    <citation type="submission" date="2016-10" db="EMBL/GenBank/DDBJ databases">
        <title>Complete genome sequences of three Cupriavidus strains isolated from various Malaysian environments.</title>
        <authorList>
            <person name="Abdullah A.A.-A."/>
            <person name="Shafie N.A.H."/>
            <person name="Lau N.S."/>
        </authorList>
    </citation>
    <scope>NUCLEOTIDE SEQUENCE [LARGE SCALE GENOMIC DNA]</scope>
    <source>
        <strain evidence="8 9">USMAA1020</strain>
    </source>
</reference>
<proteinExistence type="inferred from homology"/>
<keyword evidence="9" id="KW-1185">Reference proteome</keyword>
<sequence length="248" mass="26536">MDMSIPHCVRAPEPLEGAPGAVGGAATGAVTGEEAAAVVLREILVTNYDRLHRRLMRQFGCRDTASDSLQEAWLRLGSATVSDAVRCAEAYVYRVACNVATDQLRDRNLWPSLVDPDLVFEHLADRGPGPDAVAEARSDLAALDRALQQVPGRHRRVLVGLRLEELTREEVAARDGISLRNVDTALRQALDHCAALTGRRAVGGVSAPRRTLARAGGAGSVPAPAEKPVRRHAPKARSEAVPALWSGL</sequence>
<evidence type="ECO:0000313" key="8">
    <source>
        <dbReference type="EMBL" id="AOZ08925.1"/>
    </source>
</evidence>
<dbReference type="Proteomes" id="UP000177515">
    <property type="component" value="Chromosome 2"/>
</dbReference>
<dbReference type="InterPro" id="IPR013324">
    <property type="entry name" value="RNA_pol_sigma_r3/r4-like"/>
</dbReference>
<evidence type="ECO:0000256" key="5">
    <source>
        <dbReference type="SAM" id="MobiDB-lite"/>
    </source>
</evidence>
<comment type="similarity">
    <text evidence="1">Belongs to the sigma-70 factor family. ECF subfamily.</text>
</comment>
<dbReference type="PANTHER" id="PTHR43133">
    <property type="entry name" value="RNA POLYMERASE ECF-TYPE SIGMA FACTO"/>
    <property type="match status" value="1"/>
</dbReference>
<feature type="domain" description="RNA polymerase sigma factor 70 region 4 type 2" evidence="7">
    <location>
        <begin position="141"/>
        <end position="193"/>
    </location>
</feature>
<dbReference type="InterPro" id="IPR039425">
    <property type="entry name" value="RNA_pol_sigma-70-like"/>
</dbReference>
<dbReference type="RefSeq" id="WP_071021602.1">
    <property type="nucleotide sequence ID" value="NZ_CP017755.1"/>
</dbReference>
<dbReference type="Gene3D" id="1.10.1740.10">
    <property type="match status" value="1"/>
</dbReference>
<dbReference type="NCBIfam" id="TIGR02937">
    <property type="entry name" value="sigma70-ECF"/>
    <property type="match status" value="1"/>
</dbReference>
<gene>
    <name evidence="8" type="ORF">BKK80_23920</name>
</gene>
<organism evidence="8 9">
    <name type="scientific">Cupriavidus malaysiensis</name>
    <dbReference type="NCBI Taxonomy" id="367825"/>
    <lineage>
        <taxon>Bacteria</taxon>
        <taxon>Pseudomonadati</taxon>
        <taxon>Pseudomonadota</taxon>
        <taxon>Betaproteobacteria</taxon>
        <taxon>Burkholderiales</taxon>
        <taxon>Burkholderiaceae</taxon>
        <taxon>Cupriavidus</taxon>
    </lineage>
</organism>
<evidence type="ECO:0000256" key="3">
    <source>
        <dbReference type="ARBA" id="ARBA00023082"/>
    </source>
</evidence>
<evidence type="ECO:0000313" key="9">
    <source>
        <dbReference type="Proteomes" id="UP000177515"/>
    </source>
</evidence>
<feature type="region of interest" description="Disordered" evidence="5">
    <location>
        <begin position="213"/>
        <end position="248"/>
    </location>
</feature>
<evidence type="ECO:0000259" key="7">
    <source>
        <dbReference type="Pfam" id="PF08281"/>
    </source>
</evidence>
<dbReference type="InterPro" id="IPR014284">
    <property type="entry name" value="RNA_pol_sigma-70_dom"/>
</dbReference>
<accession>A0ABM6FB57</accession>
<dbReference type="Gene3D" id="1.10.10.10">
    <property type="entry name" value="Winged helix-like DNA-binding domain superfamily/Winged helix DNA-binding domain"/>
    <property type="match status" value="1"/>
</dbReference>
<dbReference type="SUPFAM" id="SSF88946">
    <property type="entry name" value="Sigma2 domain of RNA polymerase sigma factors"/>
    <property type="match status" value="1"/>
</dbReference>
<dbReference type="EMBL" id="CP017755">
    <property type="protein sequence ID" value="AOZ08925.1"/>
    <property type="molecule type" value="Genomic_DNA"/>
</dbReference>
<dbReference type="PANTHER" id="PTHR43133:SF63">
    <property type="entry name" value="RNA POLYMERASE SIGMA FACTOR FECI-RELATED"/>
    <property type="match status" value="1"/>
</dbReference>
<dbReference type="InterPro" id="IPR036388">
    <property type="entry name" value="WH-like_DNA-bd_sf"/>
</dbReference>
<keyword evidence="2" id="KW-0805">Transcription regulation</keyword>